<organismHost>
    <name type="scientific">Phacochoerus africanus</name>
    <name type="common">Warthog</name>
    <dbReference type="NCBI Taxonomy" id="41426"/>
</organismHost>
<proteinExistence type="predicted"/>
<organismHost>
    <name type="scientific">Ornithodoros moubata</name>
    <name type="common">Soft tick</name>
    <name type="synonym">Argasid tick</name>
    <dbReference type="NCBI Taxonomy" id="6938"/>
</organismHost>
<organismHost>
    <name type="scientific">Ornithodoros</name>
    <name type="common">relapsing fever ticks</name>
    <dbReference type="NCBI Taxonomy" id="6937"/>
</organismHost>
<evidence type="ECO:0000313" key="1">
    <source>
        <dbReference type="EMBL" id="QII88759.1"/>
    </source>
</evidence>
<gene>
    <name evidence="1" type="primary">C62L</name>
</gene>
<organism evidence="1">
    <name type="scientific">African swine fever virus</name>
    <name type="common">ASFV</name>
    <dbReference type="NCBI Taxonomy" id="10497"/>
    <lineage>
        <taxon>Viruses</taxon>
        <taxon>Varidnaviria</taxon>
        <taxon>Bamfordvirae</taxon>
        <taxon>Nucleocytoviricota</taxon>
        <taxon>Pokkesviricetes</taxon>
        <taxon>Asfuvirales</taxon>
        <taxon>Asfarviridae</taxon>
        <taxon>Asfivirus</taxon>
        <taxon>Asfivirus haemorrhagiae</taxon>
    </lineage>
</organism>
<organismHost>
    <name type="scientific">Sus scrofa</name>
    <name type="common">Pig</name>
    <dbReference type="NCBI Taxonomy" id="9823"/>
</organismHost>
<reference evidence="1" key="1">
    <citation type="submission" date="2019-11" db="EMBL/GenBank/DDBJ databases">
        <authorList>
            <person name="Ndlovu S.S."/>
            <person name="Carulei O."/>
        </authorList>
    </citation>
    <scope>NUCLEOTIDE SEQUENCE [LARGE SCALE GENOMIC DNA]</scope>
    <source>
        <strain evidence="1">RSA_W1_1999</strain>
    </source>
</reference>
<accession>A0A6G7KTC5</accession>
<protein>
    <submittedName>
        <fullName evidence="1">PC62L</fullName>
    </submittedName>
</protein>
<organismHost>
    <name type="scientific">Potamochoerus larvatus</name>
    <name type="common">Bushpig</name>
    <dbReference type="NCBI Taxonomy" id="273792"/>
</organismHost>
<organismHost>
    <name type="scientific">Phacochoerus aethiopicus</name>
    <name type="common">Warthog</name>
    <dbReference type="NCBI Taxonomy" id="85517"/>
</organismHost>
<name>A0A6G7KTC5_ASF</name>
<dbReference type="EMBL" id="MN641876">
    <property type="protein sequence ID" value="QII88759.1"/>
    <property type="molecule type" value="Genomic_DNA"/>
</dbReference>
<sequence>MNRGSISSGTPGLFVGSMRNTPFVVKINVIFLKVISNTAVSVFWRDRRIRFESDWLNSYFQK</sequence>